<proteinExistence type="predicted"/>
<name>A0A6I4U163_9SPHN</name>
<comment type="caution">
    <text evidence="2">The sequence shown here is derived from an EMBL/GenBank/DDBJ whole genome shotgun (WGS) entry which is preliminary data.</text>
</comment>
<protein>
    <submittedName>
        <fullName evidence="2">Redoxin domain-containing protein</fullName>
    </submittedName>
</protein>
<dbReference type="GO" id="GO:0016491">
    <property type="term" value="F:oxidoreductase activity"/>
    <property type="evidence" value="ECO:0007669"/>
    <property type="project" value="InterPro"/>
</dbReference>
<dbReference type="RefSeq" id="WP_160616167.1">
    <property type="nucleotide sequence ID" value="NZ_WTYR01000001.1"/>
</dbReference>
<dbReference type="EMBL" id="WTYR01000001">
    <property type="protein sequence ID" value="MXP09476.1"/>
    <property type="molecule type" value="Genomic_DNA"/>
</dbReference>
<dbReference type="SUPFAM" id="SSF52833">
    <property type="entry name" value="Thioredoxin-like"/>
    <property type="match status" value="1"/>
</dbReference>
<dbReference type="PROSITE" id="PS51352">
    <property type="entry name" value="THIOREDOXIN_2"/>
    <property type="match status" value="1"/>
</dbReference>
<gene>
    <name evidence="2" type="ORF">GRI68_04725</name>
</gene>
<dbReference type="InterPro" id="IPR036249">
    <property type="entry name" value="Thioredoxin-like_sf"/>
</dbReference>
<evidence type="ECO:0000259" key="1">
    <source>
        <dbReference type="PROSITE" id="PS51352"/>
    </source>
</evidence>
<dbReference type="GO" id="GO:0016209">
    <property type="term" value="F:antioxidant activity"/>
    <property type="evidence" value="ECO:0007669"/>
    <property type="project" value="InterPro"/>
</dbReference>
<dbReference type="Proteomes" id="UP000429229">
    <property type="component" value="Unassembled WGS sequence"/>
</dbReference>
<organism evidence="2 3">
    <name type="scientific">Alteriqipengyuania halimionae</name>
    <dbReference type="NCBI Taxonomy" id="1926630"/>
    <lineage>
        <taxon>Bacteria</taxon>
        <taxon>Pseudomonadati</taxon>
        <taxon>Pseudomonadota</taxon>
        <taxon>Alphaproteobacteria</taxon>
        <taxon>Sphingomonadales</taxon>
        <taxon>Erythrobacteraceae</taxon>
        <taxon>Alteriqipengyuania</taxon>
    </lineage>
</organism>
<keyword evidence="3" id="KW-1185">Reference proteome</keyword>
<dbReference type="OrthoDB" id="9809746at2"/>
<dbReference type="Gene3D" id="3.40.30.10">
    <property type="entry name" value="Glutaredoxin"/>
    <property type="match status" value="1"/>
</dbReference>
<reference evidence="2 3" key="1">
    <citation type="submission" date="2019-12" db="EMBL/GenBank/DDBJ databases">
        <title>Genomic-based taxomic classification of the family Erythrobacteraceae.</title>
        <authorList>
            <person name="Xu L."/>
        </authorList>
    </citation>
    <scope>NUCLEOTIDE SEQUENCE [LARGE SCALE GENOMIC DNA]</scope>
    <source>
        <strain evidence="2 3">LMG 29519</strain>
    </source>
</reference>
<evidence type="ECO:0000313" key="3">
    <source>
        <dbReference type="Proteomes" id="UP000429229"/>
    </source>
</evidence>
<dbReference type="InterPro" id="IPR013766">
    <property type="entry name" value="Thioredoxin_domain"/>
</dbReference>
<evidence type="ECO:0000313" key="2">
    <source>
        <dbReference type="EMBL" id="MXP09476.1"/>
    </source>
</evidence>
<accession>A0A6I4U163</accession>
<sequence>MLIPNRPVPSLDLPLTIDARFNLADQSPDNFTMLVFYRGKHCPICKNYLETIADKLDAITKRGINPFAISMDREDRAKVVDEEWDTGDLPLCYGLSEEKAREWGLYISEKREGSDEPDVFSEPGLFLVRPDGTLFFAQAQSAPFTRPSIDQLLDGVDFILEKGYPARGTLT</sequence>
<dbReference type="Pfam" id="PF00578">
    <property type="entry name" value="AhpC-TSA"/>
    <property type="match status" value="1"/>
</dbReference>
<dbReference type="InterPro" id="IPR000866">
    <property type="entry name" value="AhpC/TSA"/>
</dbReference>
<dbReference type="CDD" id="cd02970">
    <property type="entry name" value="PRX_like2"/>
    <property type="match status" value="1"/>
</dbReference>
<feature type="domain" description="Thioredoxin" evidence="1">
    <location>
        <begin position="2"/>
        <end position="161"/>
    </location>
</feature>
<dbReference type="AlphaFoldDB" id="A0A6I4U163"/>